<dbReference type="RefSeq" id="WP_132355916.1">
    <property type="nucleotide sequence ID" value="NZ_CAWOJO010000050.1"/>
</dbReference>
<organism evidence="1 2">
    <name type="scientific">Photorhabdus khanii subsp. guanajuatensis</name>
    <dbReference type="NCBI Taxonomy" id="2100166"/>
    <lineage>
        <taxon>Bacteria</taxon>
        <taxon>Pseudomonadati</taxon>
        <taxon>Pseudomonadota</taxon>
        <taxon>Gammaproteobacteria</taxon>
        <taxon>Enterobacterales</taxon>
        <taxon>Morganellaceae</taxon>
        <taxon>Photorhabdus</taxon>
    </lineage>
</organism>
<evidence type="ECO:0000313" key="2">
    <source>
        <dbReference type="Proteomes" id="UP000295598"/>
    </source>
</evidence>
<dbReference type="AlphaFoldDB" id="A0A4R4J3Q4"/>
<evidence type="ECO:0008006" key="3">
    <source>
        <dbReference type="Google" id="ProtNLM"/>
    </source>
</evidence>
<proteinExistence type="predicted"/>
<comment type="caution">
    <text evidence="1">The sequence shown here is derived from an EMBL/GenBank/DDBJ whole genome shotgun (WGS) entry which is preliminary data.</text>
</comment>
<name>A0A4R4J3Q4_9GAMM</name>
<gene>
    <name evidence="1" type="ORF">C5467_20245</name>
</gene>
<evidence type="ECO:0000313" key="1">
    <source>
        <dbReference type="EMBL" id="TDB47762.1"/>
    </source>
</evidence>
<sequence length="845" mass="91674">MSILYNAVVGPGATPYYGSITVDNLHYDAGGQVHIDNYLSFNFLSPASISPTYINLSFSEWQNWDIDVQNVSIDANTFSVTVTITFPNPYIFIDSDSITIGVNGDLTTDPHKYLDSFVFAADSAPEINGTVNITCAESPDLALDNIQPTVLFTNAGGYSVSTNMVMGTTQLESILAGDYSLSAPDLQNGDLTVVAPVLVTPAAIEVITGETTEASVDFGQVEYYCSIDFTVDDIPGLEHEILNVTVLDAINGDMIANFATKVNETTQLRKLNSSGVVNIVIDTVNLNNQIYTFNVLPVELQNELIDVKYTANLVTIDNIDTTDFPELTVTIETDDVLQGGLSIRLSSEEMNYEQQIQIISGSSTWPVPVKPGTYTVEASNFIVSKTVYVVSVPGSITINSGDQNVLNIRIEKSANLAVKGFPDFLAFGGCADLTPTNLDDFVAARASSVFKYAGVDGAGDPTQFLTDDPAVRKTIDLARSVEQTLNDGQPVLPVMISYTCNLSGGDVQSVLADTDAHTHSYANFILALNIANSYIDSTHETPAGFIVNPDFIGGCQQAGLSADYAMPVRQPLQDALDHWSISVQIPAYITEDIQGYVQSVNWLVHTIAPNMVFGWQINLWGTGGSTWIYGNDEPAQKDDPIYIAGLVVAYVNSLGVFAENNSSDFLAIDRYEADDLTQRSYDNVYCYGPLEWGVYYDFCSAISAQLKQPVMPWQIPASRTPLTSDSVNVDFDSQHWGTSANYLLGDAELGSDIDAINSIILNFDFPPQMAAQVGPTPRALYERAVPFDLSQPAYLDFALRGIFAVLLGGGSTTGIVSTIGHSDSWVRDKLNAYRDDPVTFNDTLK</sequence>
<protein>
    <recommendedName>
        <fullName evidence="3">Hydroxymethyltransferase</fullName>
    </recommendedName>
</protein>
<accession>A0A4R4J3Q4</accession>
<dbReference type="Proteomes" id="UP000295598">
    <property type="component" value="Unassembled WGS sequence"/>
</dbReference>
<reference evidence="1 2" key="1">
    <citation type="journal article" date="2019" name="Int. J. Syst. Evol. Microbiol.">
        <title>Photorhabdus khanii subsp. guanajuatensis subsp. nov., isolated from Heterorhabditis atacamensis, and Photorhabdus luminescens subsp. mexicana subsp. nov., isolated from Heterorhabditis mexicana entomopathogenic nematodes.</title>
        <authorList>
            <person name="Machado R.A.R."/>
            <person name="Bruno P."/>
            <person name="Arce C.C.M."/>
            <person name="Liechti N."/>
            <person name="Kohler A."/>
            <person name="Bernal J."/>
            <person name="Bruggmann R."/>
            <person name="Turlings T.C.J."/>
        </authorList>
    </citation>
    <scope>NUCLEOTIDE SEQUENCE [LARGE SCALE GENOMIC DNA]</scope>
    <source>
        <strain evidence="1 2">MEX20-17</strain>
    </source>
</reference>
<dbReference type="EMBL" id="PUJY01000050">
    <property type="protein sequence ID" value="TDB47762.1"/>
    <property type="molecule type" value="Genomic_DNA"/>
</dbReference>